<comment type="similarity">
    <text evidence="1">Belongs to the themis family.</text>
</comment>
<dbReference type="AlphaFoldDB" id="A0AA40H8G8"/>
<evidence type="ECO:0000256" key="1">
    <source>
        <dbReference type="ARBA" id="ARBA00006414"/>
    </source>
</evidence>
<evidence type="ECO:0000313" key="5">
    <source>
        <dbReference type="Proteomes" id="UP001177209"/>
    </source>
</evidence>
<organism evidence="4 5">
    <name type="scientific">Pygoscelis papua</name>
    <name type="common">Gentoo penguin</name>
    <dbReference type="NCBI Taxonomy" id="30457"/>
    <lineage>
        <taxon>Eukaryota</taxon>
        <taxon>Metazoa</taxon>
        <taxon>Chordata</taxon>
        <taxon>Craniata</taxon>
        <taxon>Vertebrata</taxon>
        <taxon>Euteleostomi</taxon>
        <taxon>Archelosauria</taxon>
        <taxon>Archosauria</taxon>
        <taxon>Dinosauria</taxon>
        <taxon>Saurischia</taxon>
        <taxon>Theropoda</taxon>
        <taxon>Coelurosauria</taxon>
        <taxon>Aves</taxon>
        <taxon>Neognathae</taxon>
        <taxon>Neoaves</taxon>
        <taxon>Aequornithes</taxon>
        <taxon>Sphenisciformes</taxon>
        <taxon>Spheniscidae</taxon>
        <taxon>Pygoscelis</taxon>
    </lineage>
</organism>
<feature type="compositionally biased region" description="Pro residues" evidence="2">
    <location>
        <begin position="488"/>
        <end position="499"/>
    </location>
</feature>
<feature type="compositionally biased region" description="Pro residues" evidence="2">
    <location>
        <begin position="514"/>
        <end position="542"/>
    </location>
</feature>
<name>A0AA40H8G8_PYGPA</name>
<dbReference type="InterPro" id="IPR039671">
    <property type="entry name" value="THEMIS"/>
</dbReference>
<feature type="domain" description="CABIT" evidence="3">
    <location>
        <begin position="18"/>
        <end position="79"/>
    </location>
</feature>
<proteinExistence type="inferred from homology"/>
<dbReference type="Proteomes" id="UP001177209">
    <property type="component" value="Unassembled WGS sequence"/>
</dbReference>
<protein>
    <submittedName>
        <fullName evidence="4">THMS2 protein</fullName>
    </submittedName>
</protein>
<dbReference type="PANTHER" id="PTHR15215:SF2">
    <property type="entry name" value="PROTEIN THEMIS2"/>
    <property type="match status" value="1"/>
</dbReference>
<dbReference type="Pfam" id="PF12736">
    <property type="entry name" value="CABIT"/>
    <property type="match status" value="2"/>
</dbReference>
<feature type="non-terminal residue" evidence="4">
    <location>
        <position position="1"/>
    </location>
</feature>
<dbReference type="PANTHER" id="PTHR15215">
    <property type="entry name" value="CABIT DOMAIN-CONTAINING PROTEIN"/>
    <property type="match status" value="1"/>
</dbReference>
<reference evidence="4" key="1">
    <citation type="submission" date="2021-05" db="EMBL/GenBank/DDBJ databases">
        <title>A comprehensive genomic history of the evolution of penguins.</title>
        <authorList>
            <person name="Bi X."/>
        </authorList>
    </citation>
    <scope>NUCLEOTIDE SEQUENCE</scope>
    <source>
        <strain evidence="4">Gentoo_SouthGeorgia</strain>
        <tissue evidence="4">Blood</tissue>
    </source>
</reference>
<dbReference type="GO" id="GO:0050852">
    <property type="term" value="P:T cell receptor signaling pathway"/>
    <property type="evidence" value="ECO:0007669"/>
    <property type="project" value="TreeGrafter"/>
</dbReference>
<feature type="non-terminal residue" evidence="4">
    <location>
        <position position="616"/>
    </location>
</feature>
<evidence type="ECO:0000313" key="4">
    <source>
        <dbReference type="EMBL" id="KAK1205876.1"/>
    </source>
</evidence>
<dbReference type="GO" id="GO:0005634">
    <property type="term" value="C:nucleus"/>
    <property type="evidence" value="ECO:0007669"/>
    <property type="project" value="TreeGrafter"/>
</dbReference>
<dbReference type="GO" id="GO:0005737">
    <property type="term" value="C:cytoplasm"/>
    <property type="evidence" value="ECO:0007669"/>
    <property type="project" value="TreeGrafter"/>
</dbReference>
<dbReference type="EMBL" id="JAHCLZ010000244">
    <property type="protein sequence ID" value="KAK1205876.1"/>
    <property type="molecule type" value="Genomic_DNA"/>
</dbReference>
<feature type="domain" description="CABIT" evidence="3">
    <location>
        <begin position="222"/>
        <end position="432"/>
    </location>
</feature>
<sequence length="616" mass="67201">MEPLSLQEYICSLDPTTLPRILRICSGVYFQGSVYEISGNECCLSTGDLLKVMAVALQKVICEDTETGQTMELPPTFKGEQGCPVPARTQWVPSSQARPLQPPWAQPHCPTGLFQPAPAPGPYLTLRGLFLKGTGQQGLTLHQALGRWDRQPQPLLCPAIGPRALLLHPVYEVHATMHLRRDVVKIPSTLEVDVEDVTEAAQHIHFARPLLLSEVLGMEAALPAQAEILEGPSGPAVFESAWVPRLRRGQRLQLHGHSHAWRVLASAPSSRRHFLLSSTYQGRFRQRPRQFKGVQELVAGLRPGRPLCVVVTQDCEGQGEDVPPLCMGDRLEARGLQGNGPGTRLLCHRHGEEEEEGEGKELLLPLDLGGSFVEEACDSKKYGLVELLERQPLPCEVRVVAPDPGLERDALGALPALRLEARLDQPFLVGSFCEEPEEGFEIPPRWLDLSLQLSEGPVHPPAPCTRRSRVEELTEAFYYQLLAQLPGSPAPPPPRPPKPAQAGTGPGARQPSAHRPPVPGPLPMSACPAPPLLPLPALPQPSTPSQYGRRGPPRDEGEAPSTSWAPAPPRGPSPETHCPDGRTGPPSSSNSTEHDYETVDDNVQKTIRKMQAIFPF</sequence>
<gene>
    <name evidence="4" type="primary">Themis2</name>
    <name evidence="4" type="ORF">KCX86_0014113</name>
</gene>
<accession>A0AA40H8G8</accession>
<evidence type="ECO:0000256" key="2">
    <source>
        <dbReference type="SAM" id="MobiDB-lite"/>
    </source>
</evidence>
<keyword evidence="5" id="KW-1185">Reference proteome</keyword>
<evidence type="ECO:0000259" key="3">
    <source>
        <dbReference type="Pfam" id="PF12736"/>
    </source>
</evidence>
<comment type="caution">
    <text evidence="4">The sequence shown here is derived from an EMBL/GenBank/DDBJ whole genome shotgun (WGS) entry which is preliminary data.</text>
</comment>
<dbReference type="InterPro" id="IPR025946">
    <property type="entry name" value="CABIT_dom"/>
</dbReference>
<feature type="region of interest" description="Disordered" evidence="2">
    <location>
        <begin position="484"/>
        <end position="602"/>
    </location>
</feature>